<feature type="transmembrane region" description="Helical" evidence="1">
    <location>
        <begin position="287"/>
        <end position="305"/>
    </location>
</feature>
<dbReference type="PROSITE" id="PS50850">
    <property type="entry name" value="MFS"/>
    <property type="match status" value="1"/>
</dbReference>
<accession>A0A1J5T270</accession>
<evidence type="ECO:0000256" key="1">
    <source>
        <dbReference type="SAM" id="Phobius"/>
    </source>
</evidence>
<feature type="transmembrane region" description="Helical" evidence="1">
    <location>
        <begin position="17"/>
        <end position="36"/>
    </location>
</feature>
<dbReference type="Gene3D" id="1.20.1250.20">
    <property type="entry name" value="MFS general substrate transporter like domains"/>
    <property type="match status" value="2"/>
</dbReference>
<dbReference type="PANTHER" id="PTHR43129:SF1">
    <property type="entry name" value="FOSMIDOMYCIN RESISTANCE PROTEIN"/>
    <property type="match status" value="1"/>
</dbReference>
<dbReference type="Pfam" id="PF07690">
    <property type="entry name" value="MFS_1"/>
    <property type="match status" value="1"/>
</dbReference>
<feature type="transmembrane region" description="Helical" evidence="1">
    <location>
        <begin position="311"/>
        <end position="330"/>
    </location>
</feature>
<dbReference type="PANTHER" id="PTHR43129">
    <property type="entry name" value="FOSMIDOMYCIN RESISTANCE PROTEIN"/>
    <property type="match status" value="1"/>
</dbReference>
<protein>
    <submittedName>
        <fullName evidence="3">Fosmidomycin resistance protein</fullName>
    </submittedName>
</protein>
<gene>
    <name evidence="3" type="primary">fsr_1</name>
    <name evidence="3" type="ORF">GALL_76690</name>
</gene>
<keyword evidence="1" id="KW-1133">Transmembrane helix</keyword>
<feature type="transmembrane region" description="Helical" evidence="1">
    <location>
        <begin position="351"/>
        <end position="373"/>
    </location>
</feature>
<dbReference type="InterPro" id="IPR036259">
    <property type="entry name" value="MFS_trans_sf"/>
</dbReference>
<name>A0A1J5T270_9ZZZZ</name>
<keyword evidence="1" id="KW-0812">Transmembrane</keyword>
<feature type="transmembrane region" description="Helical" evidence="1">
    <location>
        <begin position="84"/>
        <end position="103"/>
    </location>
</feature>
<proteinExistence type="predicted"/>
<dbReference type="EMBL" id="MLJW01000023">
    <property type="protein sequence ID" value="OIR10357.1"/>
    <property type="molecule type" value="Genomic_DNA"/>
</dbReference>
<feature type="domain" description="Major facilitator superfamily (MFS) profile" evidence="2">
    <location>
        <begin position="18"/>
        <end position="405"/>
    </location>
</feature>
<evidence type="ECO:0000313" key="3">
    <source>
        <dbReference type="EMBL" id="OIR10357.1"/>
    </source>
</evidence>
<evidence type="ECO:0000259" key="2">
    <source>
        <dbReference type="PROSITE" id="PS50850"/>
    </source>
</evidence>
<dbReference type="GO" id="GO:0005886">
    <property type="term" value="C:plasma membrane"/>
    <property type="evidence" value="ECO:0007669"/>
    <property type="project" value="TreeGrafter"/>
</dbReference>
<feature type="transmembrane region" description="Helical" evidence="1">
    <location>
        <begin position="213"/>
        <end position="239"/>
    </location>
</feature>
<dbReference type="InterPro" id="IPR011701">
    <property type="entry name" value="MFS"/>
</dbReference>
<comment type="caution">
    <text evidence="3">The sequence shown here is derived from an EMBL/GenBank/DDBJ whole genome shotgun (WGS) entry which is preliminary data.</text>
</comment>
<dbReference type="InterPro" id="IPR020846">
    <property type="entry name" value="MFS_dom"/>
</dbReference>
<feature type="transmembrane region" description="Helical" evidence="1">
    <location>
        <begin position="173"/>
        <end position="192"/>
    </location>
</feature>
<dbReference type="SUPFAM" id="SSF103473">
    <property type="entry name" value="MFS general substrate transporter"/>
    <property type="match status" value="1"/>
</dbReference>
<keyword evidence="1" id="KW-0472">Membrane</keyword>
<feature type="transmembrane region" description="Helical" evidence="1">
    <location>
        <begin position="379"/>
        <end position="400"/>
    </location>
</feature>
<organism evidence="3">
    <name type="scientific">mine drainage metagenome</name>
    <dbReference type="NCBI Taxonomy" id="410659"/>
    <lineage>
        <taxon>unclassified sequences</taxon>
        <taxon>metagenomes</taxon>
        <taxon>ecological metagenomes</taxon>
    </lineage>
</organism>
<feature type="transmembrane region" description="Helical" evidence="1">
    <location>
        <begin position="42"/>
        <end position="64"/>
    </location>
</feature>
<feature type="transmembrane region" description="Helical" evidence="1">
    <location>
        <begin position="251"/>
        <end position="275"/>
    </location>
</feature>
<dbReference type="AlphaFoldDB" id="A0A1J5T270"/>
<sequence>MSTVTTSFNPPVQRDTAVIAVIGLAHGTSHFFHLLLPPLFPWLMPVFGLDFSGIGLTMTVFFVISGVGQALAGFAVDRFGPVRVLLFGMCCFLLAGLGLGLFAHSLTDLFLVAALAGLGNSVLHPSDYTVLNRKVSTSRLGHAFSIHGISGNIGWALAPVFLTGIAALAGWKIAAIAAGSLALPAMLALWIFREQLEFIPGNAGAENHPEHGTFSFLGVGAVWLCFAFFFLTTVAFGAFQNFGTPVLQHLYGLPLGAAAAALSTFLLVAACGIFVGGFVAQHRAQDHIIAVVLAIAAVLALFLSMELLPAWSVLPLMAGIGFFTGIAGPSRDLLVRRAATARFGQAAYGRIYGFVYSGLDSGLALSPLIFGHFMDTGHYASVLVGIAIFQSLAVLTALRVGRSAPITPK</sequence>
<feature type="transmembrane region" description="Helical" evidence="1">
    <location>
        <begin position="143"/>
        <end position="167"/>
    </location>
</feature>
<feature type="transmembrane region" description="Helical" evidence="1">
    <location>
        <begin position="109"/>
        <end position="131"/>
    </location>
</feature>
<dbReference type="GO" id="GO:0022857">
    <property type="term" value="F:transmembrane transporter activity"/>
    <property type="evidence" value="ECO:0007669"/>
    <property type="project" value="InterPro"/>
</dbReference>
<reference evidence="3" key="1">
    <citation type="submission" date="2016-10" db="EMBL/GenBank/DDBJ databases">
        <title>Sequence of Gallionella enrichment culture.</title>
        <authorList>
            <person name="Poehlein A."/>
            <person name="Muehling M."/>
            <person name="Daniel R."/>
        </authorList>
    </citation>
    <scope>NUCLEOTIDE SEQUENCE</scope>
</reference>